<dbReference type="PANTHER" id="PTHR12510">
    <property type="entry name" value="TROPONIN C-AKIN-1 PROTEIN"/>
    <property type="match status" value="1"/>
</dbReference>
<organism evidence="6 7">
    <name type="scientific">Plutella xylostella</name>
    <name type="common">Diamondback moth</name>
    <name type="synonym">Plutella maculipennis</name>
    <dbReference type="NCBI Taxonomy" id="51655"/>
    <lineage>
        <taxon>Eukaryota</taxon>
        <taxon>Metazoa</taxon>
        <taxon>Ecdysozoa</taxon>
        <taxon>Arthropoda</taxon>
        <taxon>Hexapoda</taxon>
        <taxon>Insecta</taxon>
        <taxon>Pterygota</taxon>
        <taxon>Neoptera</taxon>
        <taxon>Endopterygota</taxon>
        <taxon>Lepidoptera</taxon>
        <taxon>Glossata</taxon>
        <taxon>Ditrysia</taxon>
        <taxon>Yponomeutoidea</taxon>
        <taxon>Plutellidae</taxon>
        <taxon>Plutella</taxon>
    </lineage>
</organism>
<keyword evidence="7" id="KW-1185">Reference proteome</keyword>
<dbReference type="PANTHER" id="PTHR12510:SF4">
    <property type="entry name" value="GAMMA-GLUTAMYLAMINECYCLOTRANSFERASE"/>
    <property type="match status" value="1"/>
</dbReference>
<dbReference type="InterPro" id="IPR036568">
    <property type="entry name" value="GGCT-like_sf"/>
</dbReference>
<evidence type="ECO:0000256" key="1">
    <source>
        <dbReference type="ARBA" id="ARBA00008861"/>
    </source>
</evidence>
<evidence type="ECO:0000259" key="5">
    <source>
        <dbReference type="Pfam" id="PF06094"/>
    </source>
</evidence>
<sequence>MLYALRGYIKKQYICYRTMTHKVFVYGTLKKNEPNHYWLTAPENGKGTFVSAATTKNKYPLIIATKYNIPFLLYSPGNGHHVCGEIYEVDDLMLSKLDILEGHPDYYIREVDDVVPKTLLSSNNSNQDPVKCWVYFLKNFKKELLSKPMLETYSSSGSHGLPYTERSQRDPNYKTSDEVKNRN</sequence>
<name>A0A8S4G1J5_PLUXY</name>
<evidence type="ECO:0000256" key="2">
    <source>
        <dbReference type="PIRSR" id="PIRSR639126-1"/>
    </source>
</evidence>
<dbReference type="InterPro" id="IPR009288">
    <property type="entry name" value="AIG2-like_dom"/>
</dbReference>
<comment type="similarity">
    <text evidence="1 3">Belongs to the gamma-glutamylcyclotransferase family.</text>
</comment>
<evidence type="ECO:0000313" key="6">
    <source>
        <dbReference type="EMBL" id="CAG9134276.1"/>
    </source>
</evidence>
<evidence type="ECO:0000256" key="4">
    <source>
        <dbReference type="SAM" id="MobiDB-lite"/>
    </source>
</evidence>
<feature type="domain" description="Gamma-glutamylcyclotransferase AIG2-like" evidence="5">
    <location>
        <begin position="23"/>
        <end position="147"/>
    </location>
</feature>
<dbReference type="Gene3D" id="3.10.490.10">
    <property type="entry name" value="Gamma-glutamyl cyclotransferase-like"/>
    <property type="match status" value="1"/>
</dbReference>
<dbReference type="Pfam" id="PF06094">
    <property type="entry name" value="GGACT"/>
    <property type="match status" value="1"/>
</dbReference>
<dbReference type="AlphaFoldDB" id="A0A8S4G1J5"/>
<proteinExistence type="inferred from homology"/>
<protein>
    <recommendedName>
        <fullName evidence="3">Gamma-glutamylcyclotransferase family protein</fullName>
    </recommendedName>
</protein>
<dbReference type="Proteomes" id="UP000653454">
    <property type="component" value="Unassembled WGS sequence"/>
</dbReference>
<dbReference type="SUPFAM" id="SSF110857">
    <property type="entry name" value="Gamma-glutamyl cyclotransferase-like"/>
    <property type="match status" value="1"/>
</dbReference>
<dbReference type="InterPro" id="IPR039126">
    <property type="entry name" value="GGACT"/>
</dbReference>
<accession>A0A8S4G1J5</accession>
<evidence type="ECO:0000313" key="7">
    <source>
        <dbReference type="Proteomes" id="UP000653454"/>
    </source>
</evidence>
<feature type="region of interest" description="Disordered" evidence="4">
    <location>
        <begin position="154"/>
        <end position="183"/>
    </location>
</feature>
<dbReference type="GO" id="GO:0005829">
    <property type="term" value="C:cytosol"/>
    <property type="evidence" value="ECO:0007669"/>
    <property type="project" value="TreeGrafter"/>
</dbReference>
<dbReference type="GO" id="GO:0061929">
    <property type="term" value="F:gamma-glutamylaminecyclotransferase activity"/>
    <property type="evidence" value="ECO:0007669"/>
    <property type="project" value="InterPro"/>
</dbReference>
<feature type="active site" description="Proton acceptor" evidence="2">
    <location>
        <position position="101"/>
    </location>
</feature>
<comment type="caution">
    <text evidence="6">The sequence shown here is derived from an EMBL/GenBank/DDBJ whole genome shotgun (WGS) entry which is preliminary data.</text>
</comment>
<dbReference type="EMBL" id="CAJHNJ030000075">
    <property type="protein sequence ID" value="CAG9134276.1"/>
    <property type="molecule type" value="Genomic_DNA"/>
</dbReference>
<gene>
    <name evidence="6" type="ORF">PLXY2_LOCUS12542</name>
</gene>
<dbReference type="InterPro" id="IPR013024">
    <property type="entry name" value="GGCT-like"/>
</dbReference>
<reference evidence="6" key="1">
    <citation type="submission" date="2020-11" db="EMBL/GenBank/DDBJ databases">
        <authorList>
            <person name="Whiteford S."/>
        </authorList>
    </citation>
    <scope>NUCLEOTIDE SEQUENCE</scope>
</reference>
<evidence type="ECO:0000256" key="3">
    <source>
        <dbReference type="RuleBase" id="RU367036"/>
    </source>
</evidence>
<dbReference type="CDD" id="cd06661">
    <property type="entry name" value="GGCT_like"/>
    <property type="match status" value="1"/>
</dbReference>
<feature type="compositionally biased region" description="Basic and acidic residues" evidence="4">
    <location>
        <begin position="166"/>
        <end position="183"/>
    </location>
</feature>